<dbReference type="EMBL" id="JACGWJ010000031">
    <property type="protein sequence ID" value="KAL0299599.1"/>
    <property type="molecule type" value="Genomic_DNA"/>
</dbReference>
<dbReference type="SUPFAM" id="SSF53756">
    <property type="entry name" value="UDP-Glycosyltransferase/glycogen phosphorylase"/>
    <property type="match status" value="1"/>
</dbReference>
<comment type="caution">
    <text evidence="1">The sequence shown here is derived from an EMBL/GenBank/DDBJ whole genome shotgun (WGS) entry which is preliminary data.</text>
</comment>
<organism evidence="1">
    <name type="scientific">Sesamum radiatum</name>
    <name type="common">Black benniseed</name>
    <dbReference type="NCBI Taxonomy" id="300843"/>
    <lineage>
        <taxon>Eukaryota</taxon>
        <taxon>Viridiplantae</taxon>
        <taxon>Streptophyta</taxon>
        <taxon>Embryophyta</taxon>
        <taxon>Tracheophyta</taxon>
        <taxon>Spermatophyta</taxon>
        <taxon>Magnoliopsida</taxon>
        <taxon>eudicotyledons</taxon>
        <taxon>Gunneridae</taxon>
        <taxon>Pentapetalae</taxon>
        <taxon>asterids</taxon>
        <taxon>lamiids</taxon>
        <taxon>Lamiales</taxon>
        <taxon>Pedaliaceae</taxon>
        <taxon>Sesamum</taxon>
    </lineage>
</organism>
<proteinExistence type="predicted"/>
<protein>
    <submittedName>
        <fullName evidence="1">Uncharacterized protein</fullName>
    </submittedName>
</protein>
<name>A0AAW2JYP2_SESRA</name>
<gene>
    <name evidence="1" type="ORF">Sradi_6619700</name>
</gene>
<sequence length="172" mass="19418">MQESLQGKKELEESCMETIVLYPSSEIGHLISMVALAKFILHHHPSLSITILTVPPSFNIGSTAAYIRHISATVPSITFHQLSVISLELDSFPSNAAVTLKLKSSTGATSRPLHARNYFPLSHHLRRHLRHVLHTCSTNRRRTQYPCLLLHDFRCLRSRALISLSQSSQRHH</sequence>
<evidence type="ECO:0000313" key="1">
    <source>
        <dbReference type="EMBL" id="KAL0299599.1"/>
    </source>
</evidence>
<dbReference type="Gene3D" id="3.40.50.2000">
    <property type="entry name" value="Glycogen Phosphorylase B"/>
    <property type="match status" value="1"/>
</dbReference>
<reference evidence="1" key="2">
    <citation type="journal article" date="2024" name="Plant">
        <title>Genomic evolution and insights into agronomic trait innovations of Sesamum species.</title>
        <authorList>
            <person name="Miao H."/>
            <person name="Wang L."/>
            <person name="Qu L."/>
            <person name="Liu H."/>
            <person name="Sun Y."/>
            <person name="Le M."/>
            <person name="Wang Q."/>
            <person name="Wei S."/>
            <person name="Zheng Y."/>
            <person name="Lin W."/>
            <person name="Duan Y."/>
            <person name="Cao H."/>
            <person name="Xiong S."/>
            <person name="Wang X."/>
            <person name="Wei L."/>
            <person name="Li C."/>
            <person name="Ma Q."/>
            <person name="Ju M."/>
            <person name="Zhao R."/>
            <person name="Li G."/>
            <person name="Mu C."/>
            <person name="Tian Q."/>
            <person name="Mei H."/>
            <person name="Zhang T."/>
            <person name="Gao T."/>
            <person name="Zhang H."/>
        </authorList>
    </citation>
    <scope>NUCLEOTIDE SEQUENCE</scope>
    <source>
        <strain evidence="1">G02</strain>
    </source>
</reference>
<dbReference type="AlphaFoldDB" id="A0AAW2JYP2"/>
<reference evidence="1" key="1">
    <citation type="submission" date="2020-06" db="EMBL/GenBank/DDBJ databases">
        <authorList>
            <person name="Li T."/>
            <person name="Hu X."/>
            <person name="Zhang T."/>
            <person name="Song X."/>
            <person name="Zhang H."/>
            <person name="Dai N."/>
            <person name="Sheng W."/>
            <person name="Hou X."/>
            <person name="Wei L."/>
        </authorList>
    </citation>
    <scope>NUCLEOTIDE SEQUENCE</scope>
    <source>
        <strain evidence="1">G02</strain>
        <tissue evidence="1">Leaf</tissue>
    </source>
</reference>
<accession>A0AAW2JYP2</accession>